<evidence type="ECO:0000313" key="2">
    <source>
        <dbReference type="Proteomes" id="UP000188532"/>
    </source>
</evidence>
<sequence>MRRPPRQVWHFDAGAYVFVVFGAHYRTRRVYRYLPDW</sequence>
<gene>
    <name evidence="1" type="ORF">BZL29_7276</name>
</gene>
<evidence type="ECO:0000313" key="1">
    <source>
        <dbReference type="EMBL" id="OOK66826.1"/>
    </source>
</evidence>
<reference evidence="1 2" key="1">
    <citation type="submission" date="2017-02" db="EMBL/GenBank/DDBJ databases">
        <title>Complete genome sequences of Mycobacterium kansasii strains isolated from rhesus macaques.</title>
        <authorList>
            <person name="Panda A."/>
            <person name="Nagaraj S."/>
            <person name="Zhao X."/>
            <person name="Tettelin H."/>
            <person name="Detolla L.J."/>
        </authorList>
    </citation>
    <scope>NUCLEOTIDE SEQUENCE [LARGE SCALE GENOMIC DNA]</scope>
    <source>
        <strain evidence="1 2">11-3469</strain>
    </source>
</reference>
<name>A0A1V3WK55_MYCKA</name>
<proteinExistence type="predicted"/>
<accession>A0A1V3WK55</accession>
<comment type="caution">
    <text evidence="1">The sequence shown here is derived from an EMBL/GenBank/DDBJ whole genome shotgun (WGS) entry which is preliminary data.</text>
</comment>
<dbReference type="EMBL" id="MVBN01000009">
    <property type="protein sequence ID" value="OOK66826.1"/>
    <property type="molecule type" value="Genomic_DNA"/>
</dbReference>
<organism evidence="1 2">
    <name type="scientific">Mycobacterium kansasii</name>
    <dbReference type="NCBI Taxonomy" id="1768"/>
    <lineage>
        <taxon>Bacteria</taxon>
        <taxon>Bacillati</taxon>
        <taxon>Actinomycetota</taxon>
        <taxon>Actinomycetes</taxon>
        <taxon>Mycobacteriales</taxon>
        <taxon>Mycobacteriaceae</taxon>
        <taxon>Mycobacterium</taxon>
    </lineage>
</organism>
<dbReference type="AlphaFoldDB" id="A0A1V3WK55"/>
<dbReference type="Proteomes" id="UP000188532">
    <property type="component" value="Unassembled WGS sequence"/>
</dbReference>
<protein>
    <submittedName>
        <fullName evidence="1">Uncharacterized protein</fullName>
    </submittedName>
</protein>